<dbReference type="RefSeq" id="WP_075764923.1">
    <property type="nucleotide sequence ID" value="NZ_CP016076.1"/>
</dbReference>
<dbReference type="Proteomes" id="UP000185511">
    <property type="component" value="Chromosome"/>
</dbReference>
<accession>A0AAC9PT49</accession>
<dbReference type="PANTHER" id="PTHR43433">
    <property type="entry name" value="HYDROLASE, ALPHA/BETA FOLD FAMILY PROTEIN"/>
    <property type="match status" value="1"/>
</dbReference>
<evidence type="ECO:0000313" key="2">
    <source>
        <dbReference type="EMBL" id="APU15501.1"/>
    </source>
</evidence>
<gene>
    <name evidence="2" type="ORF">UA74_17355</name>
</gene>
<dbReference type="GO" id="GO:0016787">
    <property type="term" value="F:hydrolase activity"/>
    <property type="evidence" value="ECO:0007669"/>
    <property type="project" value="UniProtKB-KW"/>
</dbReference>
<dbReference type="InterPro" id="IPR029058">
    <property type="entry name" value="AB_hydrolase_fold"/>
</dbReference>
<keyword evidence="2" id="KW-0378">Hydrolase</keyword>
<dbReference type="KEGG" id="acad:UA74_17355"/>
<keyword evidence="3" id="KW-1185">Reference proteome</keyword>
<evidence type="ECO:0000313" key="3">
    <source>
        <dbReference type="Proteomes" id="UP000185511"/>
    </source>
</evidence>
<feature type="domain" description="AB hydrolase-1" evidence="1">
    <location>
        <begin position="75"/>
        <end position="265"/>
    </location>
</feature>
<dbReference type="Pfam" id="PF12697">
    <property type="entry name" value="Abhydrolase_6"/>
    <property type="match status" value="1"/>
</dbReference>
<dbReference type="InterPro" id="IPR000073">
    <property type="entry name" value="AB_hydrolase_1"/>
</dbReference>
<dbReference type="Gene3D" id="3.40.50.1820">
    <property type="entry name" value="alpha/beta hydrolase"/>
    <property type="match status" value="1"/>
</dbReference>
<dbReference type="InterPro" id="IPR050471">
    <property type="entry name" value="AB_hydrolase"/>
</dbReference>
<dbReference type="AlphaFoldDB" id="A0AAC9PT49"/>
<protein>
    <submittedName>
        <fullName evidence="2">Hydrolase or acyltransferase of alpha/beta superfamily</fullName>
    </submittedName>
</protein>
<reference evidence="3" key="1">
    <citation type="submission" date="2016-06" db="EMBL/GenBank/DDBJ databases">
        <title>Complete genome sequence of Actinoalloteichus fjordicus DSM 46855 (=ADI127-17), type strain of the new species Actinoalloteichus fjordicus.</title>
        <authorList>
            <person name="Ruckert C."/>
            <person name="Nouioui I."/>
            <person name="Willmese J."/>
            <person name="van Wezel G."/>
            <person name="Klenk H.-P."/>
            <person name="Kalinowski J."/>
            <person name="Zotchev S.B."/>
        </authorList>
    </citation>
    <scope>NUCLEOTIDE SEQUENCE [LARGE SCALE GENOMIC DNA]</scope>
    <source>
        <strain evidence="3">ADI127-7</strain>
    </source>
</reference>
<organism evidence="2 3">
    <name type="scientific">Actinoalloteichus fjordicus</name>
    <dbReference type="NCBI Taxonomy" id="1612552"/>
    <lineage>
        <taxon>Bacteria</taxon>
        <taxon>Bacillati</taxon>
        <taxon>Actinomycetota</taxon>
        <taxon>Actinomycetes</taxon>
        <taxon>Pseudonocardiales</taxon>
        <taxon>Pseudonocardiaceae</taxon>
        <taxon>Actinoalloteichus</taxon>
    </lineage>
</organism>
<sequence length="301" mass="32946">MAVVQSVASVTLNSLSRVSAALAGRGAYRLMHMPFARSSPRQAERERMGTAHIERMRVGAASVVTYRWGSGERPVLLVHGWQSRGSRLTDLVPGLLDQGHSVITFDAPGHGDSTGRSVTILDYREIITRLQDRYGVFEAIVAHSMGVLGSFDPLSRGVQTRRFVSISGVCDFTHLVEEFCSTLRLRAQVQEQMYRLVGARLFPDLPADRMPFSVTHAADIVSMPVLVIHDEQDDLVEHGHGLRIAAALGDRARLVTTNGLGHRRILGDGEVIRTVLDFVNGGEPQRTEAAEKHPTAPLAAE</sequence>
<dbReference type="EMBL" id="CP016076">
    <property type="protein sequence ID" value="APU15501.1"/>
    <property type="molecule type" value="Genomic_DNA"/>
</dbReference>
<dbReference type="GO" id="GO:0016746">
    <property type="term" value="F:acyltransferase activity"/>
    <property type="evidence" value="ECO:0007669"/>
    <property type="project" value="UniProtKB-KW"/>
</dbReference>
<evidence type="ECO:0000259" key="1">
    <source>
        <dbReference type="Pfam" id="PF12697"/>
    </source>
</evidence>
<dbReference type="PANTHER" id="PTHR43433:SF5">
    <property type="entry name" value="AB HYDROLASE-1 DOMAIN-CONTAINING PROTEIN"/>
    <property type="match status" value="1"/>
</dbReference>
<keyword evidence="2" id="KW-0808">Transferase</keyword>
<proteinExistence type="predicted"/>
<name>A0AAC9PT49_9PSEU</name>
<keyword evidence="2" id="KW-0012">Acyltransferase</keyword>
<dbReference type="SUPFAM" id="SSF53474">
    <property type="entry name" value="alpha/beta-Hydrolases"/>
    <property type="match status" value="1"/>
</dbReference>